<gene>
    <name evidence="1" type="ORF">N7469_011100</name>
</gene>
<organism evidence="1 2">
    <name type="scientific">Penicillium citrinum</name>
    <dbReference type="NCBI Taxonomy" id="5077"/>
    <lineage>
        <taxon>Eukaryota</taxon>
        <taxon>Fungi</taxon>
        <taxon>Dikarya</taxon>
        <taxon>Ascomycota</taxon>
        <taxon>Pezizomycotina</taxon>
        <taxon>Eurotiomycetes</taxon>
        <taxon>Eurotiomycetidae</taxon>
        <taxon>Eurotiales</taxon>
        <taxon>Aspergillaceae</taxon>
        <taxon>Penicillium</taxon>
    </lineage>
</organism>
<dbReference type="GeneID" id="81389172"/>
<keyword evidence="2" id="KW-1185">Reference proteome</keyword>
<dbReference type="Proteomes" id="UP001147733">
    <property type="component" value="Unassembled WGS sequence"/>
</dbReference>
<comment type="caution">
    <text evidence="1">The sequence shown here is derived from an EMBL/GenBank/DDBJ whole genome shotgun (WGS) entry which is preliminary data.</text>
</comment>
<protein>
    <submittedName>
        <fullName evidence="1">Uncharacterized protein</fullName>
    </submittedName>
</protein>
<dbReference type="EMBL" id="JAPQKT010000010">
    <property type="protein sequence ID" value="KAJ5217475.1"/>
    <property type="molecule type" value="Genomic_DNA"/>
</dbReference>
<sequence length="183" mass="20360">MRPTQILTIISAAGISFIPSVSAALGFDCLQTLHSLDTPRFVKVVQEVSCKAGCEPRSLAWASHGKEMMRGLIEDGSAYSQITEGKAAAADFLDSVFENLRGKCEEKLNGGHMCQDEEQLQETTACVKRNSRWAELKALPVLLPFAKEENCRRLGEYLNSEQLWKKDLPSRAQSYADHCHDEL</sequence>
<proteinExistence type="predicted"/>
<reference evidence="1" key="1">
    <citation type="submission" date="2022-11" db="EMBL/GenBank/DDBJ databases">
        <authorList>
            <person name="Petersen C."/>
        </authorList>
    </citation>
    <scope>NUCLEOTIDE SEQUENCE</scope>
    <source>
        <strain evidence="1">IBT 23319</strain>
    </source>
</reference>
<dbReference type="AlphaFoldDB" id="A0A9W9TDE0"/>
<evidence type="ECO:0000313" key="2">
    <source>
        <dbReference type="Proteomes" id="UP001147733"/>
    </source>
</evidence>
<accession>A0A9W9TDE0</accession>
<dbReference type="OrthoDB" id="4334786at2759"/>
<dbReference type="RefSeq" id="XP_056495069.1">
    <property type="nucleotide sequence ID" value="XM_056650005.1"/>
</dbReference>
<name>A0A9W9TDE0_PENCI</name>
<evidence type="ECO:0000313" key="1">
    <source>
        <dbReference type="EMBL" id="KAJ5217475.1"/>
    </source>
</evidence>
<reference evidence="1" key="2">
    <citation type="journal article" date="2023" name="IMA Fungus">
        <title>Comparative genomic study of the Penicillium genus elucidates a diverse pangenome and 15 lateral gene transfer events.</title>
        <authorList>
            <person name="Petersen C."/>
            <person name="Sorensen T."/>
            <person name="Nielsen M.R."/>
            <person name="Sondergaard T.E."/>
            <person name="Sorensen J.L."/>
            <person name="Fitzpatrick D.A."/>
            <person name="Frisvad J.C."/>
            <person name="Nielsen K.L."/>
        </authorList>
    </citation>
    <scope>NUCLEOTIDE SEQUENCE</scope>
    <source>
        <strain evidence="1">IBT 23319</strain>
    </source>
</reference>